<protein>
    <submittedName>
        <fullName evidence="1">Uncharacterized protein</fullName>
    </submittedName>
</protein>
<dbReference type="OrthoDB" id="7596386at2"/>
<dbReference type="AlphaFoldDB" id="A0A501XDS8"/>
<sequence>MGKWVAGDVLDGALSVIAMADRMIALTGQPASFQAAISGGLAEAAMAPADYTMQSGAGTGRRIAIAGKSGATVTGSGIADHIALVDMADGKLLYVTTCPATSLAAGGSVSFDGWTVEIGAPA</sequence>
<organism evidence="1 2">
    <name type="scientific">Sandaracinobacter neustonicus</name>
    <dbReference type="NCBI Taxonomy" id="1715348"/>
    <lineage>
        <taxon>Bacteria</taxon>
        <taxon>Pseudomonadati</taxon>
        <taxon>Pseudomonadota</taxon>
        <taxon>Alphaproteobacteria</taxon>
        <taxon>Sphingomonadales</taxon>
        <taxon>Sphingosinicellaceae</taxon>
        <taxon>Sandaracinobacter</taxon>
    </lineage>
</organism>
<evidence type="ECO:0000313" key="2">
    <source>
        <dbReference type="Proteomes" id="UP000319897"/>
    </source>
</evidence>
<name>A0A501XDS8_9SPHN</name>
<evidence type="ECO:0000313" key="1">
    <source>
        <dbReference type="EMBL" id="TPE58513.1"/>
    </source>
</evidence>
<gene>
    <name evidence="1" type="ORF">FJQ54_15720</name>
</gene>
<proteinExistence type="predicted"/>
<keyword evidence="2" id="KW-1185">Reference proteome</keyword>
<dbReference type="RefSeq" id="WP_140929366.1">
    <property type="nucleotide sequence ID" value="NZ_VFSU01000034.1"/>
</dbReference>
<reference evidence="1 2" key="1">
    <citation type="submission" date="2019-06" db="EMBL/GenBank/DDBJ databases">
        <authorList>
            <person name="Lee I."/>
            <person name="Jang G.I."/>
            <person name="Hwang C.Y."/>
        </authorList>
    </citation>
    <scope>NUCLEOTIDE SEQUENCE [LARGE SCALE GENOMIC DNA]</scope>
    <source>
        <strain evidence="1 2">PAMC 28131</strain>
    </source>
</reference>
<accession>A0A501XDS8</accession>
<comment type="caution">
    <text evidence="1">The sequence shown here is derived from an EMBL/GenBank/DDBJ whole genome shotgun (WGS) entry which is preliminary data.</text>
</comment>
<dbReference type="Proteomes" id="UP000319897">
    <property type="component" value="Unassembled WGS sequence"/>
</dbReference>
<dbReference type="EMBL" id="VFSU01000034">
    <property type="protein sequence ID" value="TPE58513.1"/>
    <property type="molecule type" value="Genomic_DNA"/>
</dbReference>